<dbReference type="Gene3D" id="3.40.190.10">
    <property type="entry name" value="Periplasmic binding protein-like II"/>
    <property type="match status" value="1"/>
</dbReference>
<evidence type="ECO:0000313" key="7">
    <source>
        <dbReference type="Proteomes" id="UP000480039"/>
    </source>
</evidence>
<dbReference type="PROSITE" id="PS51257">
    <property type="entry name" value="PROKAR_LIPOPROTEIN"/>
    <property type="match status" value="1"/>
</dbReference>
<dbReference type="InterPro" id="IPR050490">
    <property type="entry name" value="Bact_solute-bd_prot1"/>
</dbReference>
<dbReference type="Pfam" id="PF01547">
    <property type="entry name" value="SBP_bac_1"/>
    <property type="match status" value="1"/>
</dbReference>
<organism evidence="6 7">
    <name type="scientific">Clostridium botulinum</name>
    <dbReference type="NCBI Taxonomy" id="1491"/>
    <lineage>
        <taxon>Bacteria</taxon>
        <taxon>Bacillati</taxon>
        <taxon>Bacillota</taxon>
        <taxon>Clostridia</taxon>
        <taxon>Eubacteriales</taxon>
        <taxon>Clostridiaceae</taxon>
        <taxon>Clostridium</taxon>
    </lineage>
</organism>
<keyword evidence="3" id="KW-0472">Membrane</keyword>
<name>A0A846J7Z8_CLOBO</name>
<dbReference type="PANTHER" id="PTHR43649:SF33">
    <property type="entry name" value="POLYGALACTURONAN_RHAMNOGALACTURONAN-BINDING PROTEIN YTCQ"/>
    <property type="match status" value="1"/>
</dbReference>
<evidence type="ECO:0000256" key="1">
    <source>
        <dbReference type="ARBA" id="ARBA00022475"/>
    </source>
</evidence>
<keyword evidence="4" id="KW-0564">Palmitate</keyword>
<evidence type="ECO:0000256" key="4">
    <source>
        <dbReference type="ARBA" id="ARBA00023139"/>
    </source>
</evidence>
<accession>A0A846J7Z8</accession>
<evidence type="ECO:0000313" key="6">
    <source>
        <dbReference type="EMBL" id="NFJ08177.1"/>
    </source>
</evidence>
<dbReference type="CDD" id="cd13585">
    <property type="entry name" value="PBP2_TMBP_like"/>
    <property type="match status" value="1"/>
</dbReference>
<evidence type="ECO:0000256" key="5">
    <source>
        <dbReference type="ARBA" id="ARBA00023288"/>
    </source>
</evidence>
<evidence type="ECO:0000256" key="2">
    <source>
        <dbReference type="ARBA" id="ARBA00022729"/>
    </source>
</evidence>
<keyword evidence="1" id="KW-1003">Cell membrane</keyword>
<proteinExistence type="predicted"/>
<dbReference type="SUPFAM" id="SSF53850">
    <property type="entry name" value="Periplasmic binding protein-like II"/>
    <property type="match status" value="1"/>
</dbReference>
<evidence type="ECO:0000256" key="3">
    <source>
        <dbReference type="ARBA" id="ARBA00023136"/>
    </source>
</evidence>
<comment type="caution">
    <text evidence="6">The sequence shown here is derived from an EMBL/GenBank/DDBJ whole genome shotgun (WGS) entry which is preliminary data.</text>
</comment>
<dbReference type="InterPro" id="IPR006059">
    <property type="entry name" value="SBP"/>
</dbReference>
<dbReference type="EMBL" id="SWQE01000003">
    <property type="protein sequence ID" value="NFJ08177.1"/>
    <property type="molecule type" value="Genomic_DNA"/>
</dbReference>
<gene>
    <name evidence="6" type="ORF">FC871_06705</name>
</gene>
<keyword evidence="2" id="KW-0732">Signal</keyword>
<reference evidence="6 7" key="1">
    <citation type="submission" date="2019-04" db="EMBL/GenBank/DDBJ databases">
        <title>Genome sequencing of Clostridium botulinum Groups I-IV and Clostridium butyricum.</title>
        <authorList>
            <person name="Brunt J."/>
            <person name="Van Vliet A.H.M."/>
            <person name="Stringer S.C."/>
            <person name="Carter A.T."/>
            <person name="Peck M.W."/>
        </authorList>
    </citation>
    <scope>NUCLEOTIDE SEQUENCE [LARGE SCALE GENOMIC DNA]</scope>
    <source>
        <strain evidence="6 7">Colworth BL30</strain>
    </source>
</reference>
<dbReference type="AlphaFoldDB" id="A0A846J7Z8"/>
<sequence>MKFLRKKTIIANVLVSILIGSILFTGCSGSKTTSSSNNNGKNELKGEISFSTWGSLEEKKVNEDIIKLFEEKHPGTKVNLQYIPEEYTTKIDTLFLGKKAPDVIYGHPKYFTKWASQGLLMDLTEKFNEDKELMNDSKFNTKLYDAFKYEGKNIATVNGADTMVVYYNKDLFDAAGVEYPNEKWTWEQFAEAAKKLTIMGEDGKPKQFGVSIDGAYSLAETFMFSNGGKWFDDMNNPKEVKFNSKENIEALQMMQDLIFKYKVAPTSSDSKVLGGGFDAGKIAMTIDGVWSVVYRKDIKDFKWGIAEIPTVPGKEKRIPALYAGYAISNTTKNPDLAWEFSKFMQSDEAQKLLASSGLITVINKKIANSDEALNIKGAPENHKVRVTTLDKAIHNDAVMVNWDESLTKVFNPNMDLLLTNKQSAKDTANKIQSGMEEMLKQN</sequence>
<keyword evidence="5" id="KW-0449">Lipoprotein</keyword>
<dbReference type="PANTHER" id="PTHR43649">
    <property type="entry name" value="ARABINOSE-BINDING PROTEIN-RELATED"/>
    <property type="match status" value="1"/>
</dbReference>
<dbReference type="Proteomes" id="UP000480039">
    <property type="component" value="Unassembled WGS sequence"/>
</dbReference>
<protein>
    <submittedName>
        <fullName evidence="6">Sugar ABC transporter substrate-binding protein</fullName>
    </submittedName>
</protein>